<dbReference type="Proteomes" id="UP000198889">
    <property type="component" value="Unassembled WGS sequence"/>
</dbReference>
<evidence type="ECO:0000256" key="2">
    <source>
        <dbReference type="ARBA" id="ARBA00023125"/>
    </source>
</evidence>
<keyword evidence="3" id="KW-0804">Transcription</keyword>
<dbReference type="GO" id="GO:0003700">
    <property type="term" value="F:DNA-binding transcription factor activity"/>
    <property type="evidence" value="ECO:0007669"/>
    <property type="project" value="InterPro"/>
</dbReference>
<dbReference type="PROSITE" id="PS00041">
    <property type="entry name" value="HTH_ARAC_FAMILY_1"/>
    <property type="match status" value="1"/>
</dbReference>
<dbReference type="InterPro" id="IPR018060">
    <property type="entry name" value="HTH_AraC"/>
</dbReference>
<dbReference type="Gene3D" id="1.10.10.60">
    <property type="entry name" value="Homeodomain-like"/>
    <property type="match status" value="1"/>
</dbReference>
<dbReference type="InterPro" id="IPR018062">
    <property type="entry name" value="HTH_AraC-typ_CS"/>
</dbReference>
<sequence>MSDRRGKAIKTVFPKEADTGLYRLKCISTTDFDRTERFDAWRETAYSVVDLEAPRLDEADLFAIKRSVHGETGVFASQEGSEHRTLFSRSASLSGAGDVVVISMMPVGELGLEGPGGALSMAPHGRLAAYDATRPMRYHRSAGREIYLLLPRAKALGALGGRIPGLFLLVDTIPLGVMVRDQMLALDRHAEHLEPKELAAALDAIHALALLLLQRIGRELNGSGEADANALFLAAKHYIQSNYQMIDLSPEAVARALGCSRSTLYRAFTLNDVTIMDTVRDVRLAMSRKLIEAATGRSISVIAYECGFKDPSSFGRMFRSRFGVSPSEWRDQFR</sequence>
<dbReference type="PRINTS" id="PR00032">
    <property type="entry name" value="HTHARAC"/>
</dbReference>
<dbReference type="STRING" id="177413.SAMN05660859_2647"/>
<accession>A0A1G4SYW1</accession>
<reference evidence="6" key="1">
    <citation type="submission" date="2016-10" db="EMBL/GenBank/DDBJ databases">
        <authorList>
            <person name="Varghese N."/>
            <person name="Submissions S."/>
        </authorList>
    </citation>
    <scope>NUCLEOTIDE SEQUENCE [LARGE SCALE GENOMIC DNA]</scope>
    <source>
        <strain evidence="6">CGMCC 1.1761</strain>
    </source>
</reference>
<keyword evidence="6" id="KW-1185">Reference proteome</keyword>
<evidence type="ECO:0000259" key="4">
    <source>
        <dbReference type="PROSITE" id="PS01124"/>
    </source>
</evidence>
<dbReference type="PANTHER" id="PTHR43280">
    <property type="entry name" value="ARAC-FAMILY TRANSCRIPTIONAL REGULATOR"/>
    <property type="match status" value="1"/>
</dbReference>
<feature type="domain" description="HTH araC/xylS-type" evidence="4">
    <location>
        <begin position="233"/>
        <end position="332"/>
    </location>
</feature>
<dbReference type="AlphaFoldDB" id="A0A1G4SYW1"/>
<dbReference type="GO" id="GO:0043565">
    <property type="term" value="F:sequence-specific DNA binding"/>
    <property type="evidence" value="ECO:0007669"/>
    <property type="project" value="InterPro"/>
</dbReference>
<evidence type="ECO:0000313" key="6">
    <source>
        <dbReference type="Proteomes" id="UP000198889"/>
    </source>
</evidence>
<evidence type="ECO:0000256" key="1">
    <source>
        <dbReference type="ARBA" id="ARBA00023015"/>
    </source>
</evidence>
<keyword evidence="2 5" id="KW-0238">DNA-binding</keyword>
<gene>
    <name evidence="5" type="ORF">SAMN05660859_2647</name>
</gene>
<name>A0A1G4SYW1_9HYPH</name>
<dbReference type="RefSeq" id="WP_091440290.1">
    <property type="nucleotide sequence ID" value="NZ_FMTP01000003.1"/>
</dbReference>
<keyword evidence="1" id="KW-0805">Transcription regulation</keyword>
<organism evidence="5 6">
    <name type="scientific">Ancylobacter rudongensis</name>
    <dbReference type="NCBI Taxonomy" id="177413"/>
    <lineage>
        <taxon>Bacteria</taxon>
        <taxon>Pseudomonadati</taxon>
        <taxon>Pseudomonadota</taxon>
        <taxon>Alphaproteobacteria</taxon>
        <taxon>Hyphomicrobiales</taxon>
        <taxon>Xanthobacteraceae</taxon>
        <taxon>Ancylobacter</taxon>
    </lineage>
</organism>
<proteinExistence type="predicted"/>
<dbReference type="InterPro" id="IPR020449">
    <property type="entry name" value="Tscrpt_reg_AraC-type_HTH"/>
</dbReference>
<dbReference type="PROSITE" id="PS01124">
    <property type="entry name" value="HTH_ARAC_FAMILY_2"/>
    <property type="match status" value="1"/>
</dbReference>
<evidence type="ECO:0000256" key="3">
    <source>
        <dbReference type="ARBA" id="ARBA00023163"/>
    </source>
</evidence>
<protein>
    <submittedName>
        <fullName evidence="5">AraC-type DNA-binding protein</fullName>
    </submittedName>
</protein>
<dbReference type="Pfam" id="PF12833">
    <property type="entry name" value="HTH_18"/>
    <property type="match status" value="1"/>
</dbReference>
<dbReference type="EMBL" id="FMTP01000003">
    <property type="protein sequence ID" value="SCW74251.1"/>
    <property type="molecule type" value="Genomic_DNA"/>
</dbReference>
<dbReference type="SMART" id="SM00342">
    <property type="entry name" value="HTH_ARAC"/>
    <property type="match status" value="1"/>
</dbReference>
<dbReference type="PANTHER" id="PTHR43280:SF2">
    <property type="entry name" value="HTH-TYPE TRANSCRIPTIONAL REGULATOR EXSA"/>
    <property type="match status" value="1"/>
</dbReference>
<evidence type="ECO:0000313" key="5">
    <source>
        <dbReference type="EMBL" id="SCW74251.1"/>
    </source>
</evidence>
<dbReference type="InterPro" id="IPR009057">
    <property type="entry name" value="Homeodomain-like_sf"/>
</dbReference>
<dbReference type="SUPFAM" id="SSF46689">
    <property type="entry name" value="Homeodomain-like"/>
    <property type="match status" value="1"/>
</dbReference>